<evidence type="ECO:0000256" key="2">
    <source>
        <dbReference type="SAM" id="Phobius"/>
    </source>
</evidence>
<evidence type="ECO:0000313" key="4">
    <source>
        <dbReference type="Proteomes" id="UP000029482"/>
    </source>
</evidence>
<accession>A0A089YXU9</accession>
<evidence type="ECO:0000256" key="1">
    <source>
        <dbReference type="SAM" id="MobiDB-lite"/>
    </source>
</evidence>
<gene>
    <name evidence="3" type="ORF">SGLAU_12270</name>
</gene>
<proteinExistence type="predicted"/>
<protein>
    <submittedName>
        <fullName evidence="3">Uncharacterized protein</fullName>
    </submittedName>
</protein>
<keyword evidence="2" id="KW-1133">Transmembrane helix</keyword>
<sequence>MTRMTPPPARPGRSDSATEPPFLSLHTTVVLLTALVLGLIVGGLAALTHVPPAGAVLAGLTAAGSTVPVLRSLIGRPHERSGP</sequence>
<dbReference type="AlphaFoldDB" id="A0A089YXU9"/>
<feature type="region of interest" description="Disordered" evidence="1">
    <location>
        <begin position="1"/>
        <end position="20"/>
    </location>
</feature>
<dbReference type="Proteomes" id="UP000029482">
    <property type="component" value="Chromosome"/>
</dbReference>
<dbReference type="KEGG" id="sgu:SGLAU_12270"/>
<dbReference type="HOGENOM" id="CLU_2669426_0_0_11"/>
<dbReference type="eggNOG" id="ENOG5030HCV">
    <property type="taxonomic scope" value="Bacteria"/>
</dbReference>
<keyword evidence="2" id="KW-0812">Transmembrane</keyword>
<organism evidence="3 4">
    <name type="scientific">Streptomyces glaucescens</name>
    <dbReference type="NCBI Taxonomy" id="1907"/>
    <lineage>
        <taxon>Bacteria</taxon>
        <taxon>Bacillati</taxon>
        <taxon>Actinomycetota</taxon>
        <taxon>Actinomycetes</taxon>
        <taxon>Kitasatosporales</taxon>
        <taxon>Streptomycetaceae</taxon>
        <taxon>Streptomyces</taxon>
    </lineage>
</organism>
<keyword evidence="4" id="KW-1185">Reference proteome</keyword>
<evidence type="ECO:0000313" key="3">
    <source>
        <dbReference type="EMBL" id="AIR98450.1"/>
    </source>
</evidence>
<dbReference type="EMBL" id="CP009438">
    <property type="protein sequence ID" value="AIR98450.1"/>
    <property type="molecule type" value="Genomic_DNA"/>
</dbReference>
<feature type="transmembrane region" description="Helical" evidence="2">
    <location>
        <begin position="21"/>
        <end position="47"/>
    </location>
</feature>
<reference evidence="4" key="1">
    <citation type="journal article" date="2015" name="J. Biotechnol.">
        <title>Complete genome sequence of the actinobacterium Streptomyces glaucescens GLA.O (DSM 40922) consisting of a linear chromosome and one linear plasmid.</title>
        <authorList>
            <person name="Ortseifen V."/>
            <person name="Winkler A."/>
            <person name="Albersmeier A."/>
            <person name="Wendler S."/>
            <person name="Puhler A."/>
            <person name="Kalinowski J."/>
            <person name="Ruckert C."/>
        </authorList>
    </citation>
    <scope>NUCLEOTIDE SEQUENCE [LARGE SCALE GENOMIC DNA]</scope>
    <source>
        <strain evidence="4">DSM 40922 / GLA O</strain>
    </source>
</reference>
<keyword evidence="2" id="KW-0472">Membrane</keyword>
<dbReference type="RefSeq" id="WP_043500953.1">
    <property type="nucleotide sequence ID" value="NZ_CP009438.1"/>
</dbReference>
<feature type="compositionally biased region" description="Pro residues" evidence="1">
    <location>
        <begin position="1"/>
        <end position="10"/>
    </location>
</feature>
<name>A0A089YXU9_STRGA</name>
<feature type="transmembrane region" description="Helical" evidence="2">
    <location>
        <begin position="53"/>
        <end position="74"/>
    </location>
</feature>